<dbReference type="GO" id="GO:0006508">
    <property type="term" value="P:proteolysis"/>
    <property type="evidence" value="ECO:0007669"/>
    <property type="project" value="InterPro"/>
</dbReference>
<dbReference type="EMBL" id="QXML01000001">
    <property type="protein sequence ID" value="RIW18878.1"/>
    <property type="molecule type" value="Genomic_DNA"/>
</dbReference>
<dbReference type="SUPFAM" id="SSF53187">
    <property type="entry name" value="Zn-dependent exopeptidases"/>
    <property type="match status" value="1"/>
</dbReference>
<dbReference type="Proteomes" id="UP000283522">
    <property type="component" value="Unassembled WGS sequence"/>
</dbReference>
<evidence type="ECO:0000313" key="4">
    <source>
        <dbReference type="Proteomes" id="UP000283522"/>
    </source>
</evidence>
<gene>
    <name evidence="3" type="ORF">D0X99_00105</name>
</gene>
<feature type="domain" description="Peptidase M28" evidence="2">
    <location>
        <begin position="97"/>
        <end position="298"/>
    </location>
</feature>
<feature type="signal peptide" evidence="1">
    <location>
        <begin position="1"/>
        <end position="23"/>
    </location>
</feature>
<dbReference type="GO" id="GO:0008235">
    <property type="term" value="F:metalloexopeptidase activity"/>
    <property type="evidence" value="ECO:0007669"/>
    <property type="project" value="InterPro"/>
</dbReference>
<dbReference type="Pfam" id="PF04389">
    <property type="entry name" value="Peptidase_M28"/>
    <property type="match status" value="1"/>
</dbReference>
<reference evidence="3 4" key="1">
    <citation type="submission" date="2018-09" db="EMBL/GenBank/DDBJ databases">
        <authorList>
            <person name="Wang X."/>
            <person name="Du Z."/>
        </authorList>
    </citation>
    <scope>NUCLEOTIDE SEQUENCE [LARGE SCALE GENOMIC DNA]</scope>
    <source>
        <strain evidence="3 4">N3</strain>
    </source>
</reference>
<evidence type="ECO:0000313" key="3">
    <source>
        <dbReference type="EMBL" id="RIW18878.1"/>
    </source>
</evidence>
<dbReference type="PANTHER" id="PTHR12147:SF26">
    <property type="entry name" value="PEPTIDASE M28 DOMAIN-CONTAINING PROTEIN"/>
    <property type="match status" value="1"/>
</dbReference>
<name>A0A418PXL2_9BACT</name>
<dbReference type="PANTHER" id="PTHR12147">
    <property type="entry name" value="METALLOPEPTIDASE M28 FAMILY MEMBER"/>
    <property type="match status" value="1"/>
</dbReference>
<dbReference type="Gene3D" id="3.40.630.10">
    <property type="entry name" value="Zn peptidases"/>
    <property type="match status" value="1"/>
</dbReference>
<dbReference type="InterPro" id="IPR007484">
    <property type="entry name" value="Peptidase_M28"/>
</dbReference>
<organism evidence="3 4">
    <name type="scientific">Algoriphagus lacus</name>
    <dbReference type="NCBI Taxonomy" id="2056311"/>
    <lineage>
        <taxon>Bacteria</taxon>
        <taxon>Pseudomonadati</taxon>
        <taxon>Bacteroidota</taxon>
        <taxon>Cytophagia</taxon>
        <taxon>Cytophagales</taxon>
        <taxon>Cyclobacteriaceae</taxon>
        <taxon>Algoriphagus</taxon>
    </lineage>
</organism>
<keyword evidence="4" id="KW-1185">Reference proteome</keyword>
<dbReference type="AlphaFoldDB" id="A0A418PXL2"/>
<evidence type="ECO:0000259" key="2">
    <source>
        <dbReference type="Pfam" id="PF04389"/>
    </source>
</evidence>
<accession>A0A418PXL2</accession>
<protein>
    <submittedName>
        <fullName evidence="3">Peptidase M20</fullName>
    </submittedName>
</protein>
<dbReference type="OrthoDB" id="1521787at2"/>
<sequence>MQFSFKKILFFLVTLVLTSQCFAQSIDAEKLLKHIEYLSSDQLAGRKPLSEGNLKAREYILDEITSFSNVQALYPDFIQRFSFVNRRENRTYEDAANLVAFIPGSKSRKVIVVTAHYDHVGIGRPDAKGDSIFNGADDNASGTAALLVLAEYFSKNRPQHCMMFVALDAEEMGLQGAKALVDDFPYPLEQILLNVNLDMLSRSDKNELYASGTYHNPQFKAILEQASSGSDPVLRLGHDIPGTGKEDWTKSSDHGAFFEKKVPHLYFGVEDHIDYHKPSDEFENINPAFYIKAVNLVLTCILKLDSELMEESSGK</sequence>
<evidence type="ECO:0000256" key="1">
    <source>
        <dbReference type="SAM" id="SignalP"/>
    </source>
</evidence>
<feature type="chain" id="PRO_5019282034" evidence="1">
    <location>
        <begin position="24"/>
        <end position="315"/>
    </location>
</feature>
<keyword evidence="1" id="KW-0732">Signal</keyword>
<comment type="caution">
    <text evidence="3">The sequence shown here is derived from an EMBL/GenBank/DDBJ whole genome shotgun (WGS) entry which is preliminary data.</text>
</comment>
<dbReference type="InterPro" id="IPR045175">
    <property type="entry name" value="M28_fam"/>
</dbReference>
<proteinExistence type="predicted"/>